<keyword evidence="2" id="KW-0964">Secreted</keyword>
<feature type="domain" description="Ig-like" evidence="7">
    <location>
        <begin position="283"/>
        <end position="371"/>
    </location>
</feature>
<dbReference type="PROSITE" id="PS00514">
    <property type="entry name" value="FIBRINOGEN_C_1"/>
    <property type="match status" value="1"/>
</dbReference>
<dbReference type="SMART" id="SM00409">
    <property type="entry name" value="IG"/>
    <property type="match status" value="4"/>
</dbReference>
<organism evidence="9 10">
    <name type="scientific">Stylophora pistillata</name>
    <name type="common">Smooth cauliflower coral</name>
    <dbReference type="NCBI Taxonomy" id="50429"/>
    <lineage>
        <taxon>Eukaryota</taxon>
        <taxon>Metazoa</taxon>
        <taxon>Cnidaria</taxon>
        <taxon>Anthozoa</taxon>
        <taxon>Hexacorallia</taxon>
        <taxon>Scleractinia</taxon>
        <taxon>Astrocoeniina</taxon>
        <taxon>Pocilloporidae</taxon>
        <taxon>Stylophora</taxon>
    </lineage>
</organism>
<dbReference type="Pfam" id="PF01391">
    <property type="entry name" value="Collagen"/>
    <property type="match status" value="2"/>
</dbReference>
<evidence type="ECO:0000256" key="6">
    <source>
        <dbReference type="SAM" id="Phobius"/>
    </source>
</evidence>
<evidence type="ECO:0000259" key="8">
    <source>
        <dbReference type="PROSITE" id="PS51406"/>
    </source>
</evidence>
<dbReference type="Gene3D" id="3.90.215.10">
    <property type="entry name" value="Gamma Fibrinogen, chain A, domain 1"/>
    <property type="match status" value="1"/>
</dbReference>
<dbReference type="PANTHER" id="PTHR10075">
    <property type="entry name" value="BASIGIN RELATED"/>
    <property type="match status" value="1"/>
</dbReference>
<dbReference type="EMBL" id="LSMT01000891">
    <property type="protein sequence ID" value="PFX13813.1"/>
    <property type="molecule type" value="Genomic_DNA"/>
</dbReference>
<comment type="subcellular location">
    <subcellularLocation>
        <location evidence="1">Secreted</location>
        <location evidence="1">Extracellular space</location>
        <location evidence="1">Extracellular matrix</location>
    </subcellularLocation>
</comment>
<dbReference type="SMART" id="SM00408">
    <property type="entry name" value="IGc2"/>
    <property type="match status" value="4"/>
</dbReference>
<dbReference type="SMART" id="SM00186">
    <property type="entry name" value="FBG"/>
    <property type="match status" value="1"/>
</dbReference>
<dbReference type="InterPro" id="IPR014716">
    <property type="entry name" value="Fibrinogen_a/b/g_C_1"/>
</dbReference>
<protein>
    <submittedName>
        <fullName evidence="9">Ryncolin-2</fullName>
    </submittedName>
</protein>
<feature type="transmembrane region" description="Helical" evidence="6">
    <location>
        <begin position="12"/>
        <end position="30"/>
    </location>
</feature>
<feature type="domain" description="Ig-like" evidence="7">
    <location>
        <begin position="818"/>
        <end position="903"/>
    </location>
</feature>
<dbReference type="InterPro" id="IPR003598">
    <property type="entry name" value="Ig_sub2"/>
</dbReference>
<feature type="compositionally biased region" description="Basic and acidic residues" evidence="5">
    <location>
        <begin position="136"/>
        <end position="145"/>
    </location>
</feature>
<dbReference type="Pfam" id="PF13927">
    <property type="entry name" value="Ig_3"/>
    <property type="match status" value="3"/>
</dbReference>
<dbReference type="FunFam" id="3.90.215.10:FF:000001">
    <property type="entry name" value="Tenascin isoform 1"/>
    <property type="match status" value="1"/>
</dbReference>
<keyword evidence="3" id="KW-1015">Disulfide bond</keyword>
<feature type="region of interest" description="Disordered" evidence="5">
    <location>
        <begin position="730"/>
        <end position="820"/>
    </location>
</feature>
<evidence type="ECO:0000256" key="5">
    <source>
        <dbReference type="SAM" id="MobiDB-lite"/>
    </source>
</evidence>
<accession>A0A2B4RAH4</accession>
<dbReference type="InterPro" id="IPR002181">
    <property type="entry name" value="Fibrinogen_a/b/g_C_dom"/>
</dbReference>
<dbReference type="OrthoDB" id="5979952at2759"/>
<reference evidence="10" key="1">
    <citation type="journal article" date="2017" name="bioRxiv">
        <title>Comparative analysis of the genomes of Stylophora pistillata and Acropora digitifera provides evidence for extensive differences between species of corals.</title>
        <authorList>
            <person name="Voolstra C.R."/>
            <person name="Li Y."/>
            <person name="Liew Y.J."/>
            <person name="Baumgarten S."/>
            <person name="Zoccola D."/>
            <person name="Flot J.-F."/>
            <person name="Tambutte S."/>
            <person name="Allemand D."/>
            <person name="Aranda M."/>
        </authorList>
    </citation>
    <scope>NUCLEOTIDE SEQUENCE [LARGE SCALE GENOMIC DNA]</scope>
</reference>
<evidence type="ECO:0000313" key="10">
    <source>
        <dbReference type="Proteomes" id="UP000225706"/>
    </source>
</evidence>
<proteinExistence type="predicted"/>
<dbReference type="SUPFAM" id="SSF56496">
    <property type="entry name" value="Fibrinogen C-terminal domain-like"/>
    <property type="match status" value="1"/>
</dbReference>
<feature type="compositionally biased region" description="Low complexity" evidence="5">
    <location>
        <begin position="783"/>
        <end position="793"/>
    </location>
</feature>
<dbReference type="STRING" id="50429.A0A2B4RAH4"/>
<feature type="domain" description="Fibrinogen C-terminal" evidence="8">
    <location>
        <begin position="457"/>
        <end position="641"/>
    </location>
</feature>
<keyword evidence="10" id="KW-1185">Reference proteome</keyword>
<feature type="region of interest" description="Disordered" evidence="5">
    <location>
        <begin position="107"/>
        <end position="196"/>
    </location>
</feature>
<keyword evidence="6" id="KW-0472">Membrane</keyword>
<dbReference type="SUPFAM" id="SSF48726">
    <property type="entry name" value="Immunoglobulin"/>
    <property type="match status" value="4"/>
</dbReference>
<feature type="domain" description="Ig-like" evidence="7">
    <location>
        <begin position="195"/>
        <end position="280"/>
    </location>
</feature>
<feature type="domain" description="Ig-like" evidence="7">
    <location>
        <begin position="373"/>
        <end position="455"/>
    </location>
</feature>
<sequence>MTTQKQSFPSFASIISLLSIVFYCVGFIGVELELNDHKERIHDLESVAEITSPANEPHVRISKAVSDIQSHKLNRNKRNVDNKTEDFQEEEKMAKINKLLLQLCHSKDSTCTSGPPGPPGPPGPKGNRGRRGQKGKTGDKGDRGKMGSPGKRGKQGSKGPFGIKGETGAKGQKGERGGTGIPGTKGEPGQSISSPTVVVSPATLTVNEGRSALFQCSTNGNPTPTTVWGKVNNGSELSQAVVSGKALLLRNVTGNDSGMYRCYATNILGKDQATVQLEVNVRPRITLYPGILHAVEGSDVTFPICHVTGHPQPVVTWSKSFGGHLPHRRVQLNSSVIKLLNVRKSDSDTYLCTATNLVGSDVKRFALIVVSLPQFTVKPPAKTIAFAGDALMLNCSATGDPKPVMKWKRLGSALPLGRSQRLQDSLIIRDLKVEDSGYYVCVATSAKLFTVDTVSYVEIIPKDRDCSDVLKSGHTQNGVYSVNPDGEGQFNVYCDMSTDGGGWTVFQRRQDGRVDFYRGWRDYKIGFGRLTGGFWLGNDKIHRLTAARSSSLRVDLEDWNGVRAYAKYGKFNIGDEQARYRLEVGSYSGTAGDSLEHHNNMTFSTKDRDNDIIGSTNCAVRYTGAWWYYGCHTSNLNGRYLGNQKDSRGARVELELNQHKNRLNDLERDARSKPAPNDRADIEVIQKAPDIHSLRNIRNNRNVKNETEKLCKAETMARINKLLLQLCHSKDSTCRSGPPGPPGRPGPKGNRGRRGQKGQSGNKGDRGIMGSPGKRGKQGSIGPLGLKGETGTKGQKGERGNKGMPGTKGEPGPSISSPTVVASPATLTVNEGRSASFQCSASGNPEPVIVWSKLGNKSEISKPAASGGKLQLQNVTENYSGSYQCTATNILGKDRAVVQLEVNDGQAYKAASRNKKSRSSLLDNEPSELLSSSCIMSSRSF</sequence>
<feature type="compositionally biased region" description="Pro residues" evidence="5">
    <location>
        <begin position="115"/>
        <end position="124"/>
    </location>
</feature>
<dbReference type="InterPro" id="IPR036179">
    <property type="entry name" value="Ig-like_dom_sf"/>
</dbReference>
<evidence type="ECO:0000256" key="1">
    <source>
        <dbReference type="ARBA" id="ARBA00004498"/>
    </source>
</evidence>
<dbReference type="InterPro" id="IPR013783">
    <property type="entry name" value="Ig-like_fold"/>
</dbReference>
<evidence type="ECO:0000256" key="4">
    <source>
        <dbReference type="ARBA" id="ARBA00023319"/>
    </source>
</evidence>
<dbReference type="PROSITE" id="PS50835">
    <property type="entry name" value="IG_LIKE"/>
    <property type="match status" value="4"/>
</dbReference>
<dbReference type="PROSITE" id="PS51406">
    <property type="entry name" value="FIBRINOGEN_C_2"/>
    <property type="match status" value="1"/>
</dbReference>
<dbReference type="Pfam" id="PF07679">
    <property type="entry name" value="I-set"/>
    <property type="match status" value="1"/>
</dbReference>
<gene>
    <name evidence="9" type="primary">Ryncolin-2</name>
    <name evidence="9" type="ORF">AWC38_SpisGene22079</name>
</gene>
<name>A0A2B4RAH4_STYPI</name>
<keyword evidence="6" id="KW-1133">Transmembrane helix</keyword>
<feature type="region of interest" description="Disordered" evidence="5">
    <location>
        <begin position="660"/>
        <end position="681"/>
    </location>
</feature>
<dbReference type="InterPro" id="IPR008160">
    <property type="entry name" value="Collagen"/>
</dbReference>
<keyword evidence="2" id="KW-0272">Extracellular matrix</keyword>
<dbReference type="Gene3D" id="2.60.40.10">
    <property type="entry name" value="Immunoglobulins"/>
    <property type="match status" value="4"/>
</dbReference>
<keyword evidence="4" id="KW-0393">Immunoglobulin domain</keyword>
<dbReference type="InterPro" id="IPR036056">
    <property type="entry name" value="Fibrinogen-like_C"/>
</dbReference>
<dbReference type="Pfam" id="PF00147">
    <property type="entry name" value="Fibrinogen_C"/>
    <property type="match status" value="1"/>
</dbReference>
<dbReference type="NCBIfam" id="NF040941">
    <property type="entry name" value="GGGWT_bact"/>
    <property type="match status" value="1"/>
</dbReference>
<evidence type="ECO:0000259" key="7">
    <source>
        <dbReference type="PROSITE" id="PS50835"/>
    </source>
</evidence>
<dbReference type="InterPro" id="IPR013098">
    <property type="entry name" value="Ig_I-set"/>
</dbReference>
<dbReference type="PANTHER" id="PTHR10075:SF14">
    <property type="entry name" value="CELL ADHESION MOLECULE DSCAM2-RELATED"/>
    <property type="match status" value="1"/>
</dbReference>
<dbReference type="AlphaFoldDB" id="A0A2B4RAH4"/>
<dbReference type="InterPro" id="IPR003599">
    <property type="entry name" value="Ig_sub"/>
</dbReference>
<evidence type="ECO:0000256" key="3">
    <source>
        <dbReference type="ARBA" id="ARBA00023157"/>
    </source>
</evidence>
<comment type="caution">
    <text evidence="9">The sequence shown here is derived from an EMBL/GenBank/DDBJ whole genome shotgun (WGS) entry which is preliminary data.</text>
</comment>
<evidence type="ECO:0000256" key="2">
    <source>
        <dbReference type="ARBA" id="ARBA00022530"/>
    </source>
</evidence>
<dbReference type="CDD" id="cd00087">
    <property type="entry name" value="FReD"/>
    <property type="match status" value="1"/>
</dbReference>
<dbReference type="Proteomes" id="UP000225706">
    <property type="component" value="Unassembled WGS sequence"/>
</dbReference>
<dbReference type="InterPro" id="IPR020837">
    <property type="entry name" value="Fibrinogen_CS"/>
</dbReference>
<dbReference type="InterPro" id="IPR007110">
    <property type="entry name" value="Ig-like_dom"/>
</dbReference>
<evidence type="ECO:0000313" key="9">
    <source>
        <dbReference type="EMBL" id="PFX13813.1"/>
    </source>
</evidence>
<keyword evidence="6" id="KW-0812">Transmembrane</keyword>
<dbReference type="FunFam" id="2.60.40.10:FF:000032">
    <property type="entry name" value="palladin isoform X1"/>
    <property type="match status" value="2"/>
</dbReference>